<gene>
    <name evidence="1" type="ORF">DYB35_010928</name>
    <name evidence="2" type="ORF">DYB37_010639</name>
</gene>
<dbReference type="AlphaFoldDB" id="A0A3R6XG07"/>
<evidence type="ECO:0000313" key="3">
    <source>
        <dbReference type="Proteomes" id="UP000285430"/>
    </source>
</evidence>
<evidence type="ECO:0000313" key="1">
    <source>
        <dbReference type="EMBL" id="RHY99334.1"/>
    </source>
</evidence>
<evidence type="ECO:0000313" key="4">
    <source>
        <dbReference type="Proteomes" id="UP000285712"/>
    </source>
</evidence>
<proteinExistence type="predicted"/>
<sequence>MHLLHLNNVLVVNCGIADVMLRDQSLLDSTSRHQLTQHSLVDNSTNLVDISEYTIDKAALPKTIHDYRIRKVNPGVFNPSNNRRTRRITKDLVTVLFLQGLHEFPQSLKKSLAFSKVLLETALTFDLLVLITRKKGYLVPLESPSSIAVARSFVLPPH</sequence>
<accession>A0A3R6XG07</accession>
<reference evidence="3 4" key="1">
    <citation type="submission" date="2018-08" db="EMBL/GenBank/DDBJ databases">
        <title>Aphanomyces genome sequencing and annotation.</title>
        <authorList>
            <person name="Minardi D."/>
            <person name="Oidtmann B."/>
            <person name="Van Der Giezen M."/>
            <person name="Studholme D.J."/>
        </authorList>
    </citation>
    <scope>NUCLEOTIDE SEQUENCE [LARGE SCALE GENOMIC DNA]</scope>
    <source>
        <strain evidence="2 3">Da</strain>
        <strain evidence="1 4">Sv</strain>
    </source>
</reference>
<organism evidence="1 4">
    <name type="scientific">Aphanomyces astaci</name>
    <name type="common">Crayfish plague agent</name>
    <dbReference type="NCBI Taxonomy" id="112090"/>
    <lineage>
        <taxon>Eukaryota</taxon>
        <taxon>Sar</taxon>
        <taxon>Stramenopiles</taxon>
        <taxon>Oomycota</taxon>
        <taxon>Saprolegniomycetes</taxon>
        <taxon>Saprolegniales</taxon>
        <taxon>Verrucalvaceae</taxon>
        <taxon>Aphanomyces</taxon>
    </lineage>
</organism>
<protein>
    <submittedName>
        <fullName evidence="1">Uncharacterized protein</fullName>
    </submittedName>
</protein>
<dbReference type="EMBL" id="QUTH01004238">
    <property type="protein sequence ID" value="RHZ14806.1"/>
    <property type="molecule type" value="Genomic_DNA"/>
</dbReference>
<dbReference type="EMBL" id="QUTG01001544">
    <property type="protein sequence ID" value="RHY99334.1"/>
    <property type="molecule type" value="Genomic_DNA"/>
</dbReference>
<dbReference type="Proteomes" id="UP000285712">
    <property type="component" value="Unassembled WGS sequence"/>
</dbReference>
<name>A0A3R6XG07_APHAT</name>
<comment type="caution">
    <text evidence="1">The sequence shown here is derived from an EMBL/GenBank/DDBJ whole genome shotgun (WGS) entry which is preliminary data.</text>
</comment>
<evidence type="ECO:0000313" key="2">
    <source>
        <dbReference type="EMBL" id="RHZ14806.1"/>
    </source>
</evidence>
<dbReference type="Proteomes" id="UP000285430">
    <property type="component" value="Unassembled WGS sequence"/>
</dbReference>